<keyword evidence="1" id="KW-0472">Membrane</keyword>
<gene>
    <name evidence="2" type="ORF">DWW18_08220</name>
</gene>
<feature type="transmembrane region" description="Helical" evidence="1">
    <location>
        <begin position="6"/>
        <end position="25"/>
    </location>
</feature>
<sequence length="187" mass="21096">MEKRLISLSVVGICILLVGGTLLFFHGLNKSMLKQEFYYDTLFVQTPTSQNTVPSVIKTSLLKRSPIQEKQESSNVKVEKALKRGMKILETRLLEQGFSEDKVAFYIGRWNIVLNLQLELMKVKAKKEGKTLGDLLNVNQEVSPREEEKIEQGISWLLYCVVYGNPNGILDAKVMFSGVIALGLQCQ</sequence>
<proteinExistence type="predicted"/>
<evidence type="ECO:0000313" key="3">
    <source>
        <dbReference type="Proteomes" id="UP000283589"/>
    </source>
</evidence>
<accession>A0A412X1Y3</accession>
<organism evidence="2 3">
    <name type="scientific">Butyricimonas virosa</name>
    <dbReference type="NCBI Taxonomy" id="544645"/>
    <lineage>
        <taxon>Bacteria</taxon>
        <taxon>Pseudomonadati</taxon>
        <taxon>Bacteroidota</taxon>
        <taxon>Bacteroidia</taxon>
        <taxon>Bacteroidales</taxon>
        <taxon>Odoribacteraceae</taxon>
        <taxon>Butyricimonas</taxon>
    </lineage>
</organism>
<evidence type="ECO:0000313" key="2">
    <source>
        <dbReference type="EMBL" id="RGV34293.1"/>
    </source>
</evidence>
<keyword evidence="1" id="KW-0812">Transmembrane</keyword>
<protein>
    <submittedName>
        <fullName evidence="2">Uncharacterized protein</fullName>
    </submittedName>
</protein>
<keyword evidence="1" id="KW-1133">Transmembrane helix</keyword>
<reference evidence="2 3" key="1">
    <citation type="submission" date="2018-08" db="EMBL/GenBank/DDBJ databases">
        <title>A genome reference for cultivated species of the human gut microbiota.</title>
        <authorList>
            <person name="Zou Y."/>
            <person name="Xue W."/>
            <person name="Luo G."/>
        </authorList>
    </citation>
    <scope>NUCLEOTIDE SEQUENCE [LARGE SCALE GENOMIC DNA]</scope>
    <source>
        <strain evidence="2 3">AF14-49</strain>
    </source>
</reference>
<dbReference type="AlphaFoldDB" id="A0A412X1Y3"/>
<evidence type="ECO:0000256" key="1">
    <source>
        <dbReference type="SAM" id="Phobius"/>
    </source>
</evidence>
<dbReference type="RefSeq" id="WP_118259868.1">
    <property type="nucleotide sequence ID" value="NZ_CALBWO010000029.1"/>
</dbReference>
<dbReference type="Proteomes" id="UP000283589">
    <property type="component" value="Unassembled WGS sequence"/>
</dbReference>
<name>A0A412X1Y3_9BACT</name>
<dbReference type="EMBL" id="QRZA01000008">
    <property type="protein sequence ID" value="RGV34293.1"/>
    <property type="molecule type" value="Genomic_DNA"/>
</dbReference>
<comment type="caution">
    <text evidence="2">The sequence shown here is derived from an EMBL/GenBank/DDBJ whole genome shotgun (WGS) entry which is preliminary data.</text>
</comment>